<reference evidence="2 3" key="1">
    <citation type="submission" date="2021-05" db="EMBL/GenBank/DDBJ databases">
        <title>The draft genome of Geobacter luticola JCM 17780.</title>
        <authorList>
            <person name="Xu Z."/>
            <person name="Masuda Y."/>
            <person name="Itoh H."/>
            <person name="Senoo K."/>
        </authorList>
    </citation>
    <scope>NUCLEOTIDE SEQUENCE [LARGE SCALE GENOMIC DNA]</scope>
    <source>
        <strain evidence="2 3">JCM 17780</strain>
    </source>
</reference>
<evidence type="ECO:0000313" key="2">
    <source>
        <dbReference type="EMBL" id="MBT0653774.1"/>
    </source>
</evidence>
<dbReference type="EMBL" id="JAHCVK010000005">
    <property type="protein sequence ID" value="MBT0653774.1"/>
    <property type="molecule type" value="Genomic_DNA"/>
</dbReference>
<dbReference type="Proteomes" id="UP000756860">
    <property type="component" value="Unassembled WGS sequence"/>
</dbReference>
<comment type="caution">
    <text evidence="2">The sequence shown here is derived from an EMBL/GenBank/DDBJ whole genome shotgun (WGS) entry which is preliminary data.</text>
</comment>
<accession>A0ABS5SGY7</accession>
<sequence>MRITHYTYLRLLPLLLCLFSLQFIPLSAHARLTGEAELGYVKYDATVDGAKVIDANSFQQRYSLLYSNSLAFAGGRVGGANYSLGYEWGSFDTTVKSSLPGVGQSVSQNRGHFLFNGEVLIDPKELPLTFFAYSRDMNRMQFQDDLWQIGSFTSNGFVGDIVRPNMPSNIVDGQRIYSGATLLLGVRNGMTNGYNEIFRLFPMLMLDYKDEIIHDPKSFTPMDTRLSRFAFVSLNKKDNWFHFRSTRYSDYINPDNDWKEKAFQIGTIDQNLQRKWVDFTNWIKLSVDGGWTKRDAANPIYTTERYDINLFAIATRKTWEARNFNTFSRWTEGKILHYDANVPVYVTGTWGADTDWRFRVSDREQKLMSTSGVWESTSDVLSSLQVTTFKRSPFTLTPSASVEYYDTTTTGKTLALEGAVETASTRRFSSRYELFGRYDIKYFTAERSGVASSTYLTQDIDGRIAYIPSSKWRFQLEQRFQMGSGTNPGINGAVITVNNDFNTITDSNKYIQRDGLTINDYTRSVSSATVNWSPLARLSISLSASEDVLMASGQPASYITNLSNTVSYSVADLSVHVNNRYQIQNSNQGTNNDLNSSALVSYKPNRNMDGSLNFIYERQTIDSDSSTYIDLTQKFNYNFYRVNGINRKILELNEQIDYTKNSNQRTSSPLLISGLMSGLVSTTASSTVTRISLGARYYPLQRLYLAATSQYYLLEPGAIKGQIYTGSIGFTANKLQVSLDYSYGTQQNSVKRVEQRFAANMKKFF</sequence>
<keyword evidence="3" id="KW-1185">Reference proteome</keyword>
<evidence type="ECO:0000256" key="1">
    <source>
        <dbReference type="SAM" id="SignalP"/>
    </source>
</evidence>
<organism evidence="2 3">
    <name type="scientific">Geomobilimonas luticola</name>
    <dbReference type="NCBI Taxonomy" id="1114878"/>
    <lineage>
        <taxon>Bacteria</taxon>
        <taxon>Pseudomonadati</taxon>
        <taxon>Thermodesulfobacteriota</taxon>
        <taxon>Desulfuromonadia</taxon>
        <taxon>Geobacterales</taxon>
        <taxon>Geobacteraceae</taxon>
        <taxon>Geomobilimonas</taxon>
    </lineage>
</organism>
<feature type="signal peptide" evidence="1">
    <location>
        <begin position="1"/>
        <end position="30"/>
    </location>
</feature>
<gene>
    <name evidence="2" type="ORF">KI810_11960</name>
</gene>
<proteinExistence type="predicted"/>
<protein>
    <submittedName>
        <fullName evidence="2">Uncharacterized protein</fullName>
    </submittedName>
</protein>
<name>A0ABS5SGY7_9BACT</name>
<keyword evidence="1" id="KW-0732">Signal</keyword>
<evidence type="ECO:0000313" key="3">
    <source>
        <dbReference type="Proteomes" id="UP000756860"/>
    </source>
</evidence>
<dbReference type="RefSeq" id="WP_214175778.1">
    <property type="nucleotide sequence ID" value="NZ_JAHCVK010000005.1"/>
</dbReference>
<feature type="chain" id="PRO_5046544216" evidence="1">
    <location>
        <begin position="31"/>
        <end position="765"/>
    </location>
</feature>